<evidence type="ECO:0000256" key="4">
    <source>
        <dbReference type="HAMAP-Rule" id="MF_00950"/>
    </source>
</evidence>
<dbReference type="NCBIfam" id="TIGR00405">
    <property type="entry name" value="KOW_elon_Spt5"/>
    <property type="match status" value="1"/>
</dbReference>
<dbReference type="CDD" id="cd06091">
    <property type="entry name" value="KOW_NusG"/>
    <property type="match status" value="1"/>
</dbReference>
<feature type="domain" description="KOW" evidence="7">
    <location>
        <begin position="93"/>
        <end position="120"/>
    </location>
</feature>
<organism evidence="8">
    <name type="scientific">Candidatus Methanophaga sp. ANME-1 ERB7</name>
    <dbReference type="NCBI Taxonomy" id="2759913"/>
    <lineage>
        <taxon>Archaea</taxon>
        <taxon>Methanobacteriati</taxon>
        <taxon>Methanobacteriota</taxon>
        <taxon>Stenosarchaea group</taxon>
        <taxon>Methanomicrobia</taxon>
        <taxon>Candidatus Methanophagales</taxon>
        <taxon>Candidatus Methanophagaceae</taxon>
        <taxon>Candidatus Methanophaga</taxon>
    </lineage>
</organism>
<comment type="similarity">
    <text evidence="1">Belongs to the SPT5 family.</text>
</comment>
<evidence type="ECO:0000256" key="2">
    <source>
        <dbReference type="ARBA" id="ARBA00023015"/>
    </source>
</evidence>
<keyword evidence="8" id="KW-0648">Protein biosynthesis</keyword>
<dbReference type="InterPro" id="IPR005100">
    <property type="entry name" value="NGN-domain"/>
</dbReference>
<dbReference type="EMBL" id="MT631622">
    <property type="protein sequence ID" value="QNO55577.1"/>
    <property type="molecule type" value="Genomic_DNA"/>
</dbReference>
<sequence>MVKVYAVKTTVNQELAVATMVEGALGEEGVRDHGIKAIMVPEELKGYLLIEASFPEALEQIIQSIPHARGLVKGVMGLEEVEHFLTPKPSVTGIMEGSIIEIVSGPFKGERARVKKVDEAHEEITIELFEAMVPIPVTVRGDSVRVLSKEENEAE</sequence>
<dbReference type="SUPFAM" id="SSF50104">
    <property type="entry name" value="Translation proteins SH3-like domain"/>
    <property type="match status" value="1"/>
</dbReference>
<keyword evidence="8" id="KW-0251">Elongation factor</keyword>
<protein>
    <recommendedName>
        <fullName evidence="4 5">Transcription elongation factor Spt5</fullName>
    </recommendedName>
</protein>
<dbReference type="AlphaFoldDB" id="A0A7G9Z5P3"/>
<dbReference type="InterPro" id="IPR006645">
    <property type="entry name" value="NGN-like_dom"/>
</dbReference>
<dbReference type="GO" id="GO:0006354">
    <property type="term" value="P:DNA-templated transcription elongation"/>
    <property type="evidence" value="ECO:0007669"/>
    <property type="project" value="InterPro"/>
</dbReference>
<dbReference type="SMART" id="SM00739">
    <property type="entry name" value="KOW"/>
    <property type="match status" value="1"/>
</dbReference>
<dbReference type="CDD" id="cd09887">
    <property type="entry name" value="NGN_Arch"/>
    <property type="match status" value="1"/>
</dbReference>
<evidence type="ECO:0000256" key="1">
    <source>
        <dbReference type="ARBA" id="ARBA00006956"/>
    </source>
</evidence>
<evidence type="ECO:0000313" key="8">
    <source>
        <dbReference type="EMBL" id="QNO55577.1"/>
    </source>
</evidence>
<dbReference type="InterPro" id="IPR008991">
    <property type="entry name" value="Translation_prot_SH3-like_sf"/>
</dbReference>
<comment type="subunit">
    <text evidence="4">Heterodimer composed of Spt4 and Spt5. Interacts with RNA polymerase (RNAP).</text>
</comment>
<dbReference type="Gene3D" id="2.30.30.30">
    <property type="match status" value="1"/>
</dbReference>
<dbReference type="SMART" id="SM00738">
    <property type="entry name" value="NGN"/>
    <property type="match status" value="1"/>
</dbReference>
<gene>
    <name evidence="4 8" type="primary">spt5</name>
    <name evidence="8" type="ORF">BJEEAEJC_00020</name>
</gene>
<dbReference type="Gene3D" id="3.30.70.940">
    <property type="entry name" value="NusG, N-terminal domain"/>
    <property type="match status" value="1"/>
</dbReference>
<name>A0A7G9Z5P3_9EURY</name>
<dbReference type="GO" id="GO:0003746">
    <property type="term" value="F:translation elongation factor activity"/>
    <property type="evidence" value="ECO:0007669"/>
    <property type="project" value="UniProtKB-KW"/>
</dbReference>
<dbReference type="InterPro" id="IPR011590">
    <property type="entry name" value="Spt5_arc"/>
</dbReference>
<dbReference type="InterPro" id="IPR005824">
    <property type="entry name" value="KOW"/>
</dbReference>
<dbReference type="InterPro" id="IPR036735">
    <property type="entry name" value="NGN_dom_sf"/>
</dbReference>
<keyword evidence="3 4" id="KW-0804">Transcription</keyword>
<keyword evidence="2 4" id="KW-0805">Transcription regulation</keyword>
<dbReference type="Pfam" id="PF03439">
    <property type="entry name" value="Spt5-NGN"/>
    <property type="match status" value="1"/>
</dbReference>
<comment type="function">
    <text evidence="4">Stimulates transcription elongation.</text>
</comment>
<feature type="domain" description="NusG-like N-terminal" evidence="6">
    <location>
        <begin position="1"/>
        <end position="88"/>
    </location>
</feature>
<evidence type="ECO:0000256" key="3">
    <source>
        <dbReference type="ARBA" id="ARBA00023163"/>
    </source>
</evidence>
<evidence type="ECO:0000259" key="7">
    <source>
        <dbReference type="SMART" id="SM00739"/>
    </source>
</evidence>
<reference evidence="8" key="1">
    <citation type="submission" date="2020-06" db="EMBL/GenBank/DDBJ databases">
        <title>Unique genomic features of the anaerobic methanotrophic archaea.</title>
        <authorList>
            <person name="Chadwick G.L."/>
            <person name="Skennerton C.T."/>
            <person name="Laso-Perez R."/>
            <person name="Leu A.O."/>
            <person name="Speth D.R."/>
            <person name="Yu H."/>
            <person name="Morgan-Lang C."/>
            <person name="Hatzenpichler R."/>
            <person name="Goudeau D."/>
            <person name="Malmstrom R."/>
            <person name="Brazelton W.J."/>
            <person name="Woyke T."/>
            <person name="Hallam S.J."/>
            <person name="Tyson G.W."/>
            <person name="Wegener G."/>
            <person name="Boetius A."/>
            <person name="Orphan V."/>
        </authorList>
    </citation>
    <scope>NUCLEOTIDE SEQUENCE</scope>
</reference>
<dbReference type="HAMAP" id="MF_00950">
    <property type="entry name" value="Spt5_arch"/>
    <property type="match status" value="1"/>
</dbReference>
<dbReference type="InterPro" id="IPR014722">
    <property type="entry name" value="Rib_uL2_dom2"/>
</dbReference>
<accession>A0A7G9Z5P3</accession>
<dbReference type="GO" id="GO:0006355">
    <property type="term" value="P:regulation of DNA-templated transcription"/>
    <property type="evidence" value="ECO:0007669"/>
    <property type="project" value="UniProtKB-UniRule"/>
</dbReference>
<proteinExistence type="inferred from homology"/>
<evidence type="ECO:0000259" key="6">
    <source>
        <dbReference type="SMART" id="SM00738"/>
    </source>
</evidence>
<comment type="similarity">
    <text evidence="4">Belongs to the archaeal Spt5 family.</text>
</comment>
<dbReference type="Pfam" id="PF00467">
    <property type="entry name" value="KOW"/>
    <property type="match status" value="1"/>
</dbReference>
<evidence type="ECO:0000256" key="5">
    <source>
        <dbReference type="NCBIfam" id="TIGR00405"/>
    </source>
</evidence>